<comment type="caution">
    <text evidence="2">The sequence shown here is derived from an EMBL/GenBank/DDBJ whole genome shotgun (WGS) entry which is preliminary data.</text>
</comment>
<organism evidence="2 3">
    <name type="scientific">Portunus trituberculatus</name>
    <name type="common">Swimming crab</name>
    <name type="synonym">Neptunus trituberculatus</name>
    <dbReference type="NCBI Taxonomy" id="210409"/>
    <lineage>
        <taxon>Eukaryota</taxon>
        <taxon>Metazoa</taxon>
        <taxon>Ecdysozoa</taxon>
        <taxon>Arthropoda</taxon>
        <taxon>Crustacea</taxon>
        <taxon>Multicrustacea</taxon>
        <taxon>Malacostraca</taxon>
        <taxon>Eumalacostraca</taxon>
        <taxon>Eucarida</taxon>
        <taxon>Decapoda</taxon>
        <taxon>Pleocyemata</taxon>
        <taxon>Brachyura</taxon>
        <taxon>Eubrachyura</taxon>
        <taxon>Portunoidea</taxon>
        <taxon>Portunidae</taxon>
        <taxon>Portuninae</taxon>
        <taxon>Portunus</taxon>
    </lineage>
</organism>
<keyword evidence="1" id="KW-0812">Transmembrane</keyword>
<evidence type="ECO:0008006" key="4">
    <source>
        <dbReference type="Google" id="ProtNLM"/>
    </source>
</evidence>
<evidence type="ECO:0000313" key="2">
    <source>
        <dbReference type="EMBL" id="MPC47981.1"/>
    </source>
</evidence>
<accession>A0A5B7FKP0</accession>
<evidence type="ECO:0000256" key="1">
    <source>
        <dbReference type="SAM" id="Phobius"/>
    </source>
</evidence>
<sequence length="66" mass="7933">MFKKGKAYRRCCSHPHPHSITRYMRLELSRRKKPKLNEDVNCRRLLFLVTILVLIIGNMETDRYDA</sequence>
<dbReference type="Proteomes" id="UP000324222">
    <property type="component" value="Unassembled WGS sequence"/>
</dbReference>
<dbReference type="EMBL" id="VSRR010008037">
    <property type="protein sequence ID" value="MPC47981.1"/>
    <property type="molecule type" value="Genomic_DNA"/>
</dbReference>
<feature type="transmembrane region" description="Helical" evidence="1">
    <location>
        <begin position="40"/>
        <end position="59"/>
    </location>
</feature>
<evidence type="ECO:0000313" key="3">
    <source>
        <dbReference type="Proteomes" id="UP000324222"/>
    </source>
</evidence>
<keyword evidence="1" id="KW-1133">Transmembrane helix</keyword>
<keyword evidence="3" id="KW-1185">Reference proteome</keyword>
<protein>
    <recommendedName>
        <fullName evidence="4">Transmembrane protein</fullName>
    </recommendedName>
</protein>
<reference evidence="2 3" key="1">
    <citation type="submission" date="2019-05" db="EMBL/GenBank/DDBJ databases">
        <title>Another draft genome of Portunus trituberculatus and its Hox gene families provides insights of decapod evolution.</title>
        <authorList>
            <person name="Jeong J.-H."/>
            <person name="Song I."/>
            <person name="Kim S."/>
            <person name="Choi T."/>
            <person name="Kim D."/>
            <person name="Ryu S."/>
            <person name="Kim W."/>
        </authorList>
    </citation>
    <scope>NUCLEOTIDE SEQUENCE [LARGE SCALE GENOMIC DNA]</scope>
    <source>
        <tissue evidence="2">Muscle</tissue>
    </source>
</reference>
<gene>
    <name evidence="2" type="ORF">E2C01_041742</name>
</gene>
<proteinExistence type="predicted"/>
<keyword evidence="1" id="KW-0472">Membrane</keyword>
<name>A0A5B7FKP0_PORTR</name>
<dbReference type="AlphaFoldDB" id="A0A5B7FKP0"/>